<evidence type="ECO:0000313" key="1">
    <source>
        <dbReference type="EMBL" id="GFC62687.1"/>
    </source>
</evidence>
<feature type="non-terminal residue" evidence="1">
    <location>
        <position position="317"/>
    </location>
</feature>
<proteinExistence type="predicted"/>
<dbReference type="AlphaFoldDB" id="A0A699QAG2"/>
<dbReference type="EMBL" id="BKCJ010994899">
    <property type="protein sequence ID" value="GFC62687.1"/>
    <property type="molecule type" value="Genomic_DNA"/>
</dbReference>
<feature type="non-terminal residue" evidence="1">
    <location>
        <position position="1"/>
    </location>
</feature>
<organism evidence="1">
    <name type="scientific">Tanacetum cinerariifolium</name>
    <name type="common">Dalmatian daisy</name>
    <name type="synonym">Chrysanthemum cinerariifolium</name>
    <dbReference type="NCBI Taxonomy" id="118510"/>
    <lineage>
        <taxon>Eukaryota</taxon>
        <taxon>Viridiplantae</taxon>
        <taxon>Streptophyta</taxon>
        <taxon>Embryophyta</taxon>
        <taxon>Tracheophyta</taxon>
        <taxon>Spermatophyta</taxon>
        <taxon>Magnoliopsida</taxon>
        <taxon>eudicotyledons</taxon>
        <taxon>Gunneridae</taxon>
        <taxon>Pentapetalae</taxon>
        <taxon>asterids</taxon>
        <taxon>campanulids</taxon>
        <taxon>Asterales</taxon>
        <taxon>Asteraceae</taxon>
        <taxon>Asteroideae</taxon>
        <taxon>Anthemideae</taxon>
        <taxon>Anthemidinae</taxon>
        <taxon>Tanacetum</taxon>
    </lineage>
</organism>
<gene>
    <name evidence="1" type="ORF">Tci_834657</name>
</gene>
<name>A0A699QAG2_TANCI</name>
<protein>
    <submittedName>
        <fullName evidence="1">Uncharacterized protein</fullName>
    </submittedName>
</protein>
<accession>A0A699QAG2</accession>
<reference evidence="1" key="1">
    <citation type="journal article" date="2019" name="Sci. Rep.">
        <title>Draft genome of Tanacetum cinerariifolium, the natural source of mosquito coil.</title>
        <authorList>
            <person name="Yamashiro T."/>
            <person name="Shiraishi A."/>
            <person name="Satake H."/>
            <person name="Nakayama K."/>
        </authorList>
    </citation>
    <scope>NUCLEOTIDE SEQUENCE</scope>
</reference>
<comment type="caution">
    <text evidence="1">The sequence shown here is derived from an EMBL/GenBank/DDBJ whole genome shotgun (WGS) entry which is preliminary data.</text>
</comment>
<sequence length="317" mass="33826">LGTPTSFSLNVPVTSTVSGLPQQCASGLAAYRVLLFETDIDLPAGQWRLSTVDGSRLIGIQNIVNSGSNNLYVEAFLDNTVTTQDASPRFESVLQPNLGTTALDQHSFSAFDANGDSLRYEQVIAYENCNQSIAGATLAPHFHLNFATGAFEPMVSSSSTQGYYSTVVRVNEYRKTSANRWVLIGSVMRDQTYLLYATTNQPPTFTTMQVNGGAAQALGPAIVVQPGQAVSVLLQATDPDAGQTLRFASEAPNVVPGLTLTRVGTTNSEQLTWQVPATLPPGRYAIAVGVLDNGCTYNASEERTLTFIVSSTALATR</sequence>